<dbReference type="GO" id="GO:0005730">
    <property type="term" value="C:nucleolus"/>
    <property type="evidence" value="ECO:0007669"/>
    <property type="project" value="UniProtKB-SubCell"/>
</dbReference>
<feature type="compositionally biased region" description="Basic residues" evidence="5">
    <location>
        <begin position="517"/>
        <end position="532"/>
    </location>
</feature>
<protein>
    <recommendedName>
        <fullName evidence="6">RRM domain-containing protein</fullName>
    </recommendedName>
</protein>
<feature type="compositionally biased region" description="Acidic residues" evidence="5">
    <location>
        <begin position="258"/>
        <end position="269"/>
    </location>
</feature>
<reference evidence="7" key="1">
    <citation type="submission" date="2014-01" db="EMBL/GenBank/DDBJ databases">
        <title>The genome of the white-rot fungus Pycnoporus cinnabarinus: a basidiomycete model with a versatile arsenal for lignocellulosic biomass breakdown.</title>
        <authorList>
            <person name="Levasseur A."/>
            <person name="Lomascolo A."/>
            <person name="Ruiz-Duenas F.J."/>
            <person name="Uzan E."/>
            <person name="Piumi F."/>
            <person name="Kues U."/>
            <person name="Ram A.F.J."/>
            <person name="Murat C."/>
            <person name="Haon M."/>
            <person name="Benoit I."/>
            <person name="Arfi Y."/>
            <person name="Chevret D."/>
            <person name="Drula E."/>
            <person name="Kwon M.J."/>
            <person name="Gouret P."/>
            <person name="Lesage-Meessen L."/>
            <person name="Lombard V."/>
            <person name="Mariette J."/>
            <person name="Noirot C."/>
            <person name="Park J."/>
            <person name="Patyshakuliyeva A."/>
            <person name="Wieneger R.A.B."/>
            <person name="Wosten H.A.B."/>
            <person name="Martin F."/>
            <person name="Coutinho P.M."/>
            <person name="de Vries R."/>
            <person name="Martinez A.T."/>
            <person name="Klopp C."/>
            <person name="Pontarotti P."/>
            <person name="Henrissat B."/>
            <person name="Record E."/>
        </authorList>
    </citation>
    <scope>NUCLEOTIDE SEQUENCE [LARGE SCALE GENOMIC DNA]</scope>
    <source>
        <strain evidence="7">BRFM137</strain>
    </source>
</reference>
<feature type="region of interest" description="Disordered" evidence="5">
    <location>
        <begin position="150"/>
        <end position="207"/>
    </location>
</feature>
<evidence type="ECO:0000313" key="8">
    <source>
        <dbReference type="Proteomes" id="UP000029665"/>
    </source>
</evidence>
<feature type="compositionally biased region" description="Low complexity" evidence="5">
    <location>
        <begin position="100"/>
        <end position="110"/>
    </location>
</feature>
<dbReference type="STRING" id="5643.A0A060SCU9"/>
<evidence type="ECO:0000313" key="7">
    <source>
        <dbReference type="EMBL" id="CDO70119.1"/>
    </source>
</evidence>
<feature type="compositionally biased region" description="Low complexity" evidence="5">
    <location>
        <begin position="343"/>
        <end position="359"/>
    </location>
</feature>
<dbReference type="EMBL" id="CCBP010000068">
    <property type="protein sequence ID" value="CDO70119.1"/>
    <property type="molecule type" value="Genomic_DNA"/>
</dbReference>
<feature type="region of interest" description="Disordered" evidence="5">
    <location>
        <begin position="224"/>
        <end position="308"/>
    </location>
</feature>
<dbReference type="InterPro" id="IPR000504">
    <property type="entry name" value="RRM_dom"/>
</dbReference>
<keyword evidence="2 4" id="KW-0694">RNA-binding</keyword>
<evidence type="ECO:0000256" key="3">
    <source>
        <dbReference type="ARBA" id="ARBA00023242"/>
    </source>
</evidence>
<dbReference type="Gene3D" id="3.30.70.330">
    <property type="match status" value="1"/>
</dbReference>
<feature type="compositionally biased region" description="Acidic residues" evidence="5">
    <location>
        <begin position="238"/>
        <end position="247"/>
    </location>
</feature>
<dbReference type="PROSITE" id="PS50102">
    <property type="entry name" value="RRM"/>
    <property type="match status" value="1"/>
</dbReference>
<evidence type="ECO:0000256" key="1">
    <source>
        <dbReference type="ARBA" id="ARBA00004604"/>
    </source>
</evidence>
<keyword evidence="3" id="KW-0539">Nucleus</keyword>
<feature type="domain" description="RRM" evidence="6">
    <location>
        <begin position="7"/>
        <end position="87"/>
    </location>
</feature>
<sequence length="539" mass="59006">MEEVITKRIHISGLTPAITAKDLNDRLGSFGTVKSLDGVGMLDAVGQPRKFAYATLETTKAKLARCMNLLSGVTWKGAKLRLGEAKPDFRERIAQEQAALKRAAEEAANQPPKKRRRLPRGVQGVHAADMTPVTPENVKTRGGWRVTATGRLIRPMRMRPERPLPEPLDALKVDHTKGKTGKAKKRPRDPPTRARRRSIDPTNWGSTHLKGIFLENAAATIAFNPPRKPVDHSPALESDTDATEENPSEGSDSKDSGDEQSEVEEEVAEQDSRLNSQAVGTRPAAGPFSTTQTKPQLPPATSELVEETSKALNLLQSLFGDTEEWGGEESIGSDVDEEDIRRANAALAAAADAPDATDAASDEDVMQVSEHQPAQTAPVVQESDSPQSSAPAQPQGAQKTKLKDLFAPREEEAGFSLLGHLDLDLELEDDLPFDVSASEPTHVPSQPLRKIQPILTQTSHNAALDPSKPLFFPSDNTAMKCRALDPTNWRTWFFRTDSAEAIRQRWEQSKGELTAGWKRRHREAIKSRRRRGGGTGEAD</sequence>
<dbReference type="GO" id="GO:0003723">
    <property type="term" value="F:RNA binding"/>
    <property type="evidence" value="ECO:0007669"/>
    <property type="project" value="UniProtKB-UniRule"/>
</dbReference>
<keyword evidence="8" id="KW-1185">Reference proteome</keyword>
<dbReference type="InterPro" id="IPR035979">
    <property type="entry name" value="RBD_domain_sf"/>
</dbReference>
<feature type="compositionally biased region" description="Low complexity" evidence="5">
    <location>
        <begin position="385"/>
        <end position="398"/>
    </location>
</feature>
<comment type="caution">
    <text evidence="7">The sequence shown here is derived from an EMBL/GenBank/DDBJ whole genome shotgun (WGS) entry which is preliminary data.</text>
</comment>
<evidence type="ECO:0000256" key="2">
    <source>
        <dbReference type="ARBA" id="ARBA00022884"/>
    </source>
</evidence>
<dbReference type="OrthoDB" id="21643at2759"/>
<feature type="region of interest" description="Disordered" evidence="5">
    <location>
        <begin position="343"/>
        <end position="401"/>
    </location>
</feature>
<evidence type="ECO:0000259" key="6">
    <source>
        <dbReference type="PROSITE" id="PS50102"/>
    </source>
</evidence>
<accession>A0A060SCU9</accession>
<dbReference type="SUPFAM" id="SSF54928">
    <property type="entry name" value="RNA-binding domain, RBD"/>
    <property type="match status" value="1"/>
</dbReference>
<comment type="subcellular location">
    <subcellularLocation>
        <location evidence="1">Nucleus</location>
        <location evidence="1">Nucleolus</location>
    </subcellularLocation>
</comment>
<organism evidence="7 8">
    <name type="scientific">Pycnoporus cinnabarinus</name>
    <name type="common">Cinnabar-red polypore</name>
    <name type="synonym">Trametes cinnabarina</name>
    <dbReference type="NCBI Taxonomy" id="5643"/>
    <lineage>
        <taxon>Eukaryota</taxon>
        <taxon>Fungi</taxon>
        <taxon>Dikarya</taxon>
        <taxon>Basidiomycota</taxon>
        <taxon>Agaricomycotina</taxon>
        <taxon>Agaricomycetes</taxon>
        <taxon>Polyporales</taxon>
        <taxon>Polyporaceae</taxon>
        <taxon>Trametes</taxon>
    </lineage>
</organism>
<dbReference type="HOGENOM" id="CLU_037780_0_0_1"/>
<dbReference type="Proteomes" id="UP000029665">
    <property type="component" value="Unassembled WGS sequence"/>
</dbReference>
<feature type="region of interest" description="Disordered" evidence="5">
    <location>
        <begin position="511"/>
        <end position="539"/>
    </location>
</feature>
<feature type="compositionally biased region" description="Basic residues" evidence="5">
    <location>
        <begin position="178"/>
        <end position="187"/>
    </location>
</feature>
<evidence type="ECO:0000256" key="4">
    <source>
        <dbReference type="PROSITE-ProRule" id="PRU00176"/>
    </source>
</evidence>
<name>A0A060SCU9_PYCCI</name>
<dbReference type="CDD" id="cd12226">
    <property type="entry name" value="RRM_NOL8"/>
    <property type="match status" value="1"/>
</dbReference>
<proteinExistence type="predicted"/>
<dbReference type="InterPro" id="IPR034138">
    <property type="entry name" value="NOP8_RRM"/>
</dbReference>
<dbReference type="OMA" id="VTWKGTK"/>
<gene>
    <name evidence="7" type="ORF">BN946_scf184783.g3</name>
</gene>
<dbReference type="InterPro" id="IPR012677">
    <property type="entry name" value="Nucleotide-bd_a/b_plait_sf"/>
</dbReference>
<dbReference type="AlphaFoldDB" id="A0A060SCU9"/>
<evidence type="ECO:0000256" key="5">
    <source>
        <dbReference type="SAM" id="MobiDB-lite"/>
    </source>
</evidence>
<feature type="compositionally biased region" description="Basic and acidic residues" evidence="5">
    <location>
        <begin position="158"/>
        <end position="177"/>
    </location>
</feature>
<dbReference type="PANTHER" id="PTHR48029">
    <property type="entry name" value="NUCLEOLAR PROTEIN 8"/>
    <property type="match status" value="1"/>
</dbReference>
<feature type="region of interest" description="Disordered" evidence="5">
    <location>
        <begin position="100"/>
        <end position="124"/>
    </location>
</feature>
<dbReference type="PANTHER" id="PTHR48029:SF1">
    <property type="entry name" value="NUCLEOLAR PROTEIN 8"/>
    <property type="match status" value="1"/>
</dbReference>